<evidence type="ECO:0000313" key="2">
    <source>
        <dbReference type="Proteomes" id="UP001489719"/>
    </source>
</evidence>
<keyword evidence="2" id="KW-1185">Reference proteome</keyword>
<name>A0ACC3THW5_9ASCO</name>
<comment type="caution">
    <text evidence="1">The sequence shown here is derived from an EMBL/GenBank/DDBJ whole genome shotgun (WGS) entry which is preliminary data.</text>
</comment>
<dbReference type="EMBL" id="MU970117">
    <property type="protein sequence ID" value="KAK9320747.1"/>
    <property type="molecule type" value="Genomic_DNA"/>
</dbReference>
<evidence type="ECO:0000313" key="1">
    <source>
        <dbReference type="EMBL" id="KAK9320747.1"/>
    </source>
</evidence>
<gene>
    <name evidence="1" type="ORF">V1517DRAFT_340431</name>
</gene>
<sequence>MGIITDISKLPALRQARLRRGKQSLGKPLVIDNEADPEGPTIQLLAHLERPWYMVPARVRLHTLLFSGAIMVYATSGYGGSMMNSLQTVTYWDDYFTPEARFLEVFPL</sequence>
<reference evidence="2" key="1">
    <citation type="journal article" date="2024" name="Front. Bioeng. Biotechnol.">
        <title>Genome-scale model development and genomic sequencing of the oleaginous clade Lipomyces.</title>
        <authorList>
            <person name="Czajka J.J."/>
            <person name="Han Y."/>
            <person name="Kim J."/>
            <person name="Mondo S.J."/>
            <person name="Hofstad B.A."/>
            <person name="Robles A."/>
            <person name="Haridas S."/>
            <person name="Riley R."/>
            <person name="LaButti K."/>
            <person name="Pangilinan J."/>
            <person name="Andreopoulos W."/>
            <person name="Lipzen A."/>
            <person name="Yan J."/>
            <person name="Wang M."/>
            <person name="Ng V."/>
            <person name="Grigoriev I.V."/>
            <person name="Spatafora J.W."/>
            <person name="Magnuson J.K."/>
            <person name="Baker S.E."/>
            <person name="Pomraning K.R."/>
        </authorList>
    </citation>
    <scope>NUCLEOTIDE SEQUENCE [LARGE SCALE GENOMIC DNA]</scope>
    <source>
        <strain evidence="2">CBS 10300</strain>
    </source>
</reference>
<proteinExistence type="predicted"/>
<protein>
    <submittedName>
        <fullName evidence="1">Uncharacterized protein</fullName>
    </submittedName>
</protein>
<dbReference type="Proteomes" id="UP001489719">
    <property type="component" value="Unassembled WGS sequence"/>
</dbReference>
<organism evidence="1 2">
    <name type="scientific">Lipomyces orientalis</name>
    <dbReference type="NCBI Taxonomy" id="1233043"/>
    <lineage>
        <taxon>Eukaryota</taxon>
        <taxon>Fungi</taxon>
        <taxon>Dikarya</taxon>
        <taxon>Ascomycota</taxon>
        <taxon>Saccharomycotina</taxon>
        <taxon>Lipomycetes</taxon>
        <taxon>Lipomycetales</taxon>
        <taxon>Lipomycetaceae</taxon>
        <taxon>Lipomyces</taxon>
    </lineage>
</organism>
<accession>A0ACC3THW5</accession>